<proteinExistence type="predicted"/>
<protein>
    <submittedName>
        <fullName evidence="1">Uncharacterized protein</fullName>
    </submittedName>
</protein>
<accession>A0A0A9CJ19</accession>
<reference evidence="1" key="2">
    <citation type="journal article" date="2015" name="Data Brief">
        <title>Shoot transcriptome of the giant reed, Arundo donax.</title>
        <authorList>
            <person name="Barrero R.A."/>
            <person name="Guerrero F.D."/>
            <person name="Moolhuijzen P."/>
            <person name="Goolsby J.A."/>
            <person name="Tidwell J."/>
            <person name="Bellgard S.E."/>
            <person name="Bellgard M.I."/>
        </authorList>
    </citation>
    <scope>NUCLEOTIDE SEQUENCE</scope>
    <source>
        <tissue evidence="1">Shoot tissue taken approximately 20 cm above the soil surface</tissue>
    </source>
</reference>
<dbReference type="EMBL" id="GBRH01221596">
    <property type="protein sequence ID" value="JAD76299.1"/>
    <property type="molecule type" value="Transcribed_RNA"/>
</dbReference>
<name>A0A0A9CJ19_ARUDO</name>
<evidence type="ECO:0000313" key="1">
    <source>
        <dbReference type="EMBL" id="JAD76299.1"/>
    </source>
</evidence>
<reference evidence="1" key="1">
    <citation type="submission" date="2014-09" db="EMBL/GenBank/DDBJ databases">
        <authorList>
            <person name="Magalhaes I.L.F."/>
            <person name="Oliveira U."/>
            <person name="Santos F.R."/>
            <person name="Vidigal T.H.D.A."/>
            <person name="Brescovit A.D."/>
            <person name="Santos A.J."/>
        </authorList>
    </citation>
    <scope>NUCLEOTIDE SEQUENCE</scope>
    <source>
        <tissue evidence="1">Shoot tissue taken approximately 20 cm above the soil surface</tissue>
    </source>
</reference>
<sequence>MMTRENQMNFMAITPFCRKSTQKFCCNLRLMKRKKEQQAC</sequence>
<organism evidence="1">
    <name type="scientific">Arundo donax</name>
    <name type="common">Giant reed</name>
    <name type="synonym">Donax arundinaceus</name>
    <dbReference type="NCBI Taxonomy" id="35708"/>
    <lineage>
        <taxon>Eukaryota</taxon>
        <taxon>Viridiplantae</taxon>
        <taxon>Streptophyta</taxon>
        <taxon>Embryophyta</taxon>
        <taxon>Tracheophyta</taxon>
        <taxon>Spermatophyta</taxon>
        <taxon>Magnoliopsida</taxon>
        <taxon>Liliopsida</taxon>
        <taxon>Poales</taxon>
        <taxon>Poaceae</taxon>
        <taxon>PACMAD clade</taxon>
        <taxon>Arundinoideae</taxon>
        <taxon>Arundineae</taxon>
        <taxon>Arundo</taxon>
    </lineage>
</organism>
<dbReference type="AlphaFoldDB" id="A0A0A9CJ19"/>